<dbReference type="EMBL" id="VWAK01000048">
    <property type="protein sequence ID" value="KAA5227432.1"/>
    <property type="molecule type" value="Genomic_DNA"/>
</dbReference>
<dbReference type="EMBL" id="VWAG01000050">
    <property type="protein sequence ID" value="KAA5253148.1"/>
    <property type="molecule type" value="Genomic_DNA"/>
</dbReference>
<organism evidence="1 4">
    <name type="scientific">Bacteroides finegoldii</name>
    <dbReference type="NCBI Taxonomy" id="338188"/>
    <lineage>
        <taxon>Bacteria</taxon>
        <taxon>Pseudomonadati</taxon>
        <taxon>Bacteroidota</taxon>
        <taxon>Bacteroidia</taxon>
        <taxon>Bacteroidales</taxon>
        <taxon>Bacteroidaceae</taxon>
        <taxon>Bacteroides</taxon>
    </lineage>
</organism>
<dbReference type="RefSeq" id="WP_007757987.1">
    <property type="nucleotide sequence ID" value="NZ_CAXSPE010000028.1"/>
</dbReference>
<dbReference type="Proteomes" id="UP000421791">
    <property type="component" value="Unassembled WGS sequence"/>
</dbReference>
<evidence type="ECO:0000313" key="2">
    <source>
        <dbReference type="EMBL" id="KAA5227432.1"/>
    </source>
</evidence>
<evidence type="ECO:0000313" key="4">
    <source>
        <dbReference type="Proteomes" id="UP000095517"/>
    </source>
</evidence>
<keyword evidence="1" id="KW-0449">Lipoprotein</keyword>
<sequence length="117" mass="13408">MKYIFFFILSIFISCLVPSCNDQDEILMEGSLTITFKNPPQELIINIYSMQSMNTPIWSTPSEGKKEFKLPLNIGNYVIKPTSPTSSFFELAFQIRQGKESMISYDERNQGKVSTPH</sequence>
<accession>A0A174FYE8</accession>
<dbReference type="Proteomes" id="UP000095517">
    <property type="component" value="Unassembled WGS sequence"/>
</dbReference>
<reference evidence="5 6" key="2">
    <citation type="journal article" date="2019" name="Nat. Med.">
        <title>A library of human gut bacterial isolates paired with longitudinal multiomics data enables mechanistic microbiome research.</title>
        <authorList>
            <person name="Poyet M."/>
            <person name="Groussin M."/>
            <person name="Gibbons S.M."/>
            <person name="Avila-Pacheco J."/>
            <person name="Jiang X."/>
            <person name="Kearney S.M."/>
            <person name="Perrotta A.R."/>
            <person name="Berdy B."/>
            <person name="Zhao S."/>
            <person name="Lieberman T.D."/>
            <person name="Swanson P.K."/>
            <person name="Smith M."/>
            <person name="Roesemann S."/>
            <person name="Alexander J.E."/>
            <person name="Rich S.A."/>
            <person name="Livny J."/>
            <person name="Vlamakis H."/>
            <person name="Clish C."/>
            <person name="Bullock K."/>
            <person name="Deik A."/>
            <person name="Scott J."/>
            <person name="Pierce K.A."/>
            <person name="Xavier R.J."/>
            <person name="Alm E.J."/>
        </authorList>
    </citation>
    <scope>NUCLEOTIDE SEQUENCE [LARGE SCALE GENOMIC DNA]</scope>
    <source>
        <strain evidence="3 6">BIOML-A2</strain>
        <strain evidence="2 5">BIOML-A6</strain>
    </source>
</reference>
<gene>
    <name evidence="1" type="ORF">ERS852397_02255</name>
    <name evidence="3" type="ORF">F2Z09_18620</name>
    <name evidence="2" type="ORF">F2Z22_19445</name>
</gene>
<evidence type="ECO:0000313" key="1">
    <source>
        <dbReference type="EMBL" id="CUO54447.1"/>
    </source>
</evidence>
<dbReference type="EMBL" id="CYZH01000011">
    <property type="protein sequence ID" value="CUO54447.1"/>
    <property type="molecule type" value="Genomic_DNA"/>
</dbReference>
<evidence type="ECO:0000313" key="6">
    <source>
        <dbReference type="Proteomes" id="UP000440198"/>
    </source>
</evidence>
<proteinExistence type="predicted"/>
<evidence type="ECO:0000313" key="5">
    <source>
        <dbReference type="Proteomes" id="UP000421791"/>
    </source>
</evidence>
<name>A0A174FYE8_9BACE</name>
<reference evidence="1 4" key="1">
    <citation type="submission" date="2015-09" db="EMBL/GenBank/DDBJ databases">
        <authorList>
            <consortium name="Pathogen Informatics"/>
        </authorList>
    </citation>
    <scope>NUCLEOTIDE SEQUENCE [LARGE SCALE GENOMIC DNA]</scope>
    <source>
        <strain evidence="1 4">2789STDY5608840</strain>
    </source>
</reference>
<dbReference type="AlphaFoldDB" id="A0A174FYE8"/>
<evidence type="ECO:0000313" key="3">
    <source>
        <dbReference type="EMBL" id="KAA5253148.1"/>
    </source>
</evidence>
<dbReference type="Proteomes" id="UP000440198">
    <property type="component" value="Unassembled WGS sequence"/>
</dbReference>
<protein>
    <submittedName>
        <fullName evidence="1">Putative lipoprotein</fullName>
    </submittedName>
</protein>
<keyword evidence="6" id="KW-1185">Reference proteome</keyword>
<dbReference type="PROSITE" id="PS51257">
    <property type="entry name" value="PROKAR_LIPOPROTEIN"/>
    <property type="match status" value="1"/>
</dbReference>